<reference evidence="2" key="1">
    <citation type="journal article" date="2022" name="Mol. Ecol. Resour.">
        <title>The genomes of chicory, endive, great burdock and yacon provide insights into Asteraceae palaeo-polyploidization history and plant inulin production.</title>
        <authorList>
            <person name="Fan W."/>
            <person name="Wang S."/>
            <person name="Wang H."/>
            <person name="Wang A."/>
            <person name="Jiang F."/>
            <person name="Liu H."/>
            <person name="Zhao H."/>
            <person name="Xu D."/>
            <person name="Zhang Y."/>
        </authorList>
    </citation>
    <scope>NUCLEOTIDE SEQUENCE [LARGE SCALE GENOMIC DNA]</scope>
    <source>
        <strain evidence="2">cv. Punajuju</strain>
    </source>
</reference>
<comment type="caution">
    <text evidence="1">The sequence shown here is derived from an EMBL/GenBank/DDBJ whole genome shotgun (WGS) entry which is preliminary data.</text>
</comment>
<evidence type="ECO:0000313" key="1">
    <source>
        <dbReference type="EMBL" id="KAI3766554.1"/>
    </source>
</evidence>
<proteinExistence type="predicted"/>
<keyword evidence="2" id="KW-1185">Reference proteome</keyword>
<protein>
    <submittedName>
        <fullName evidence="1">Uncharacterized protein</fullName>
    </submittedName>
</protein>
<reference evidence="1 2" key="2">
    <citation type="journal article" date="2022" name="Mol. Ecol. Resour.">
        <title>The genomes of chicory, endive, great burdock and yacon provide insights into Asteraceae paleo-polyploidization history and plant inulin production.</title>
        <authorList>
            <person name="Fan W."/>
            <person name="Wang S."/>
            <person name="Wang H."/>
            <person name="Wang A."/>
            <person name="Jiang F."/>
            <person name="Liu H."/>
            <person name="Zhao H."/>
            <person name="Xu D."/>
            <person name="Zhang Y."/>
        </authorList>
    </citation>
    <scope>NUCLEOTIDE SEQUENCE [LARGE SCALE GENOMIC DNA]</scope>
    <source>
        <strain evidence="2">cv. Punajuju</strain>
        <tissue evidence="1">Leaves</tissue>
    </source>
</reference>
<sequence>MVRLLAITGFHCQLCNTWYLVGHIMEARPEIAKLKMELQTVANIMPAELRSLQSELRRLQSELRSLQSELRRLESKLNLLLACTRVLFVIVMAILVRVLIFKYRQW</sequence>
<organism evidence="1 2">
    <name type="scientific">Cichorium intybus</name>
    <name type="common">Chicory</name>
    <dbReference type="NCBI Taxonomy" id="13427"/>
    <lineage>
        <taxon>Eukaryota</taxon>
        <taxon>Viridiplantae</taxon>
        <taxon>Streptophyta</taxon>
        <taxon>Embryophyta</taxon>
        <taxon>Tracheophyta</taxon>
        <taxon>Spermatophyta</taxon>
        <taxon>Magnoliopsida</taxon>
        <taxon>eudicotyledons</taxon>
        <taxon>Gunneridae</taxon>
        <taxon>Pentapetalae</taxon>
        <taxon>asterids</taxon>
        <taxon>campanulids</taxon>
        <taxon>Asterales</taxon>
        <taxon>Asteraceae</taxon>
        <taxon>Cichorioideae</taxon>
        <taxon>Cichorieae</taxon>
        <taxon>Cichoriinae</taxon>
        <taxon>Cichorium</taxon>
    </lineage>
</organism>
<dbReference type="EMBL" id="CM042011">
    <property type="protein sequence ID" value="KAI3766554.1"/>
    <property type="molecule type" value="Genomic_DNA"/>
</dbReference>
<accession>A0ACB9F5J4</accession>
<name>A0ACB9F5J4_CICIN</name>
<gene>
    <name evidence="1" type="ORF">L2E82_16618</name>
</gene>
<dbReference type="Proteomes" id="UP001055811">
    <property type="component" value="Linkage Group LG03"/>
</dbReference>
<evidence type="ECO:0000313" key="2">
    <source>
        <dbReference type="Proteomes" id="UP001055811"/>
    </source>
</evidence>